<keyword evidence="1" id="KW-0418">Kinase</keyword>
<dbReference type="EMBL" id="LR783163">
    <property type="protein sequence ID" value="CAB3224403.1"/>
    <property type="molecule type" value="mRNA"/>
</dbReference>
<dbReference type="GO" id="GO:0016301">
    <property type="term" value="F:kinase activity"/>
    <property type="evidence" value="ECO:0007669"/>
    <property type="project" value="UniProtKB-KW"/>
</dbReference>
<gene>
    <name evidence="1" type="primary">Atm-001</name>
</gene>
<name>A0A6F9D7V7_9ASCI</name>
<organism evidence="1">
    <name type="scientific">Phallusia mammillata</name>
    <dbReference type="NCBI Taxonomy" id="59560"/>
    <lineage>
        <taxon>Eukaryota</taxon>
        <taxon>Metazoa</taxon>
        <taxon>Chordata</taxon>
        <taxon>Tunicata</taxon>
        <taxon>Ascidiacea</taxon>
        <taxon>Phlebobranchia</taxon>
        <taxon>Ascidiidae</taxon>
        <taxon>Phallusia</taxon>
    </lineage>
</organism>
<accession>A0A6F9D7V7</accession>
<dbReference type="AlphaFoldDB" id="A0A6F9D7V7"/>
<evidence type="ECO:0000313" key="1">
    <source>
        <dbReference type="EMBL" id="CAB3224403.1"/>
    </source>
</evidence>
<proteinExistence type="evidence at transcript level"/>
<reference evidence="1" key="1">
    <citation type="submission" date="2020-04" db="EMBL/GenBank/DDBJ databases">
        <authorList>
            <person name="Neveu A P."/>
        </authorList>
    </citation>
    <scope>NUCLEOTIDE SEQUENCE</scope>
    <source>
        <tissue evidence="1">Whole embryo</tissue>
    </source>
</reference>
<keyword evidence="1" id="KW-0808">Transferase</keyword>
<protein>
    <submittedName>
        <fullName evidence="1">Serine-protein kinase ATM-like</fullName>
    </submittedName>
</protein>
<sequence>MFPYFPYTLWGCATMEEFCQTHFDKIYSVVLLKSSENLDEVLEILQNVPCLMQMKDECIPHAIAVTLPLLCKNGFSHCSVTMPTNPMNILYYLMQCCDYDHISSLMQYFMAQVISHLLTMLHTTSRDTDDGDHMVVSCDQPPATVMYFDLTAFEGW</sequence>